<evidence type="ECO:0000313" key="2">
    <source>
        <dbReference type="Proteomes" id="UP000007129"/>
    </source>
</evidence>
<dbReference type="Proteomes" id="UP000007129">
    <property type="component" value="Unassembled WGS sequence"/>
</dbReference>
<gene>
    <name evidence="1" type="ORF">MPH_01339</name>
</gene>
<dbReference type="InterPro" id="IPR036866">
    <property type="entry name" value="RibonucZ/Hydroxyglut_hydro"/>
</dbReference>
<dbReference type="OrthoDB" id="449487at2759"/>
<dbReference type="SUPFAM" id="SSF56281">
    <property type="entry name" value="Metallo-hydrolase/oxidoreductase"/>
    <property type="match status" value="1"/>
</dbReference>
<sequence length="124" mass="13701">MFSPKLQPIVPSYFEHVTKTWKYIIPWPQSKYSAKIGPVLDSDPANTAISTTSADMLLSGIAEDGYIVQRILETHAHADHITAAQYLKTQLRKKQKAAPQACIGKGITSVQALFAKKNGMTEEK</sequence>
<dbReference type="AlphaFoldDB" id="K2S8Z0"/>
<evidence type="ECO:0000313" key="1">
    <source>
        <dbReference type="EMBL" id="EKG21347.1"/>
    </source>
</evidence>
<name>K2S8Z0_MACPH</name>
<dbReference type="VEuPathDB" id="FungiDB:MPH_01339"/>
<dbReference type="InParanoid" id="K2S8Z0"/>
<dbReference type="HOGENOM" id="CLU_2004351_0_0_1"/>
<dbReference type="Gene3D" id="3.60.15.10">
    <property type="entry name" value="Ribonuclease Z/Hydroxyacylglutathione hydrolase-like"/>
    <property type="match status" value="1"/>
</dbReference>
<reference evidence="1 2" key="1">
    <citation type="journal article" date="2012" name="BMC Genomics">
        <title>Tools to kill: Genome of one of the most destructive plant pathogenic fungi Macrophomina phaseolina.</title>
        <authorList>
            <person name="Islam M.S."/>
            <person name="Haque M.S."/>
            <person name="Islam M.M."/>
            <person name="Emdad E.M."/>
            <person name="Halim A."/>
            <person name="Hossen Q.M.M."/>
            <person name="Hossain M.Z."/>
            <person name="Ahmed B."/>
            <person name="Rahim S."/>
            <person name="Rahman M.S."/>
            <person name="Alam M.M."/>
            <person name="Hou S."/>
            <person name="Wan X."/>
            <person name="Saito J.A."/>
            <person name="Alam M."/>
        </authorList>
    </citation>
    <scope>NUCLEOTIDE SEQUENCE [LARGE SCALE GENOMIC DNA]</scope>
    <source>
        <strain evidence="1 2">MS6</strain>
    </source>
</reference>
<proteinExistence type="predicted"/>
<dbReference type="STRING" id="1126212.K2S8Z0"/>
<protein>
    <submittedName>
        <fullName evidence="1">Beta-lactamase-like protein</fullName>
    </submittedName>
</protein>
<comment type="caution">
    <text evidence="1">The sequence shown here is derived from an EMBL/GenBank/DDBJ whole genome shotgun (WGS) entry which is preliminary data.</text>
</comment>
<organism evidence="1 2">
    <name type="scientific">Macrophomina phaseolina (strain MS6)</name>
    <name type="common">Charcoal rot fungus</name>
    <dbReference type="NCBI Taxonomy" id="1126212"/>
    <lineage>
        <taxon>Eukaryota</taxon>
        <taxon>Fungi</taxon>
        <taxon>Dikarya</taxon>
        <taxon>Ascomycota</taxon>
        <taxon>Pezizomycotina</taxon>
        <taxon>Dothideomycetes</taxon>
        <taxon>Dothideomycetes incertae sedis</taxon>
        <taxon>Botryosphaeriales</taxon>
        <taxon>Botryosphaeriaceae</taxon>
        <taxon>Macrophomina</taxon>
    </lineage>
</organism>
<dbReference type="EMBL" id="AHHD01000052">
    <property type="protein sequence ID" value="EKG21347.1"/>
    <property type="molecule type" value="Genomic_DNA"/>
</dbReference>
<accession>K2S8Z0</accession>